<dbReference type="AlphaFoldDB" id="A0A3M6QLY9"/>
<feature type="binding site" evidence="5">
    <location>
        <position position="131"/>
    </location>
    <ligand>
        <name>FAD</name>
        <dbReference type="ChEBI" id="CHEBI:57692"/>
    </ligand>
</feature>
<evidence type="ECO:0000256" key="5">
    <source>
        <dbReference type="HAMAP-Rule" id="MF_01685"/>
    </source>
</evidence>
<evidence type="ECO:0000313" key="7">
    <source>
        <dbReference type="EMBL" id="RMX03432.1"/>
    </source>
</evidence>
<evidence type="ECO:0000256" key="2">
    <source>
        <dbReference type="ARBA" id="ARBA00022827"/>
    </source>
</evidence>
<comment type="cofactor">
    <cofactor evidence="5">
        <name>FAD</name>
        <dbReference type="ChEBI" id="CHEBI:57692"/>
    </cofactor>
    <text evidence="5">Binds 1 FAD per subunit.</text>
</comment>
<dbReference type="EMBL" id="RDQO01000006">
    <property type="protein sequence ID" value="RMX03432.1"/>
    <property type="molecule type" value="Genomic_DNA"/>
</dbReference>
<keyword evidence="8" id="KW-1185">Reference proteome</keyword>
<dbReference type="OrthoDB" id="9806179at2"/>
<proteinExistence type="inferred from homology"/>
<dbReference type="GO" id="GO:0050661">
    <property type="term" value="F:NADP binding"/>
    <property type="evidence" value="ECO:0007669"/>
    <property type="project" value="UniProtKB-UniRule"/>
</dbReference>
<comment type="caution">
    <text evidence="5">Lacks conserved residue(s) required for the propagation of feature annotation.</text>
</comment>
<dbReference type="RefSeq" id="WP_122231299.1">
    <property type="nucleotide sequence ID" value="NZ_RDQO01000006.1"/>
</dbReference>
<keyword evidence="4 5" id="KW-0560">Oxidoreductase</keyword>
<dbReference type="InterPro" id="IPR036188">
    <property type="entry name" value="FAD/NAD-bd_sf"/>
</dbReference>
<dbReference type="Proteomes" id="UP000278006">
    <property type="component" value="Unassembled WGS sequence"/>
</dbReference>
<dbReference type="PANTHER" id="PTHR48105">
    <property type="entry name" value="THIOREDOXIN REDUCTASE 1-RELATED-RELATED"/>
    <property type="match status" value="1"/>
</dbReference>
<keyword evidence="2 5" id="KW-0274">FAD</keyword>
<dbReference type="PRINTS" id="PR00368">
    <property type="entry name" value="FADPNR"/>
</dbReference>
<feature type="binding site" evidence="5">
    <location>
        <position position="51"/>
    </location>
    <ligand>
        <name>FAD</name>
        <dbReference type="ChEBI" id="CHEBI:57692"/>
    </ligand>
</feature>
<organism evidence="7 8">
    <name type="scientific">Corticibacter populi</name>
    <dbReference type="NCBI Taxonomy" id="1550736"/>
    <lineage>
        <taxon>Bacteria</taxon>
        <taxon>Pseudomonadati</taxon>
        <taxon>Pseudomonadota</taxon>
        <taxon>Betaproteobacteria</taxon>
        <taxon>Burkholderiales</taxon>
        <taxon>Comamonadaceae</taxon>
        <taxon>Corticibacter</taxon>
    </lineage>
</organism>
<evidence type="ECO:0000256" key="1">
    <source>
        <dbReference type="ARBA" id="ARBA00022630"/>
    </source>
</evidence>
<feature type="binding site" evidence="5">
    <location>
        <position position="56"/>
    </location>
    <ligand>
        <name>FAD</name>
        <dbReference type="ChEBI" id="CHEBI:57692"/>
    </ligand>
</feature>
<evidence type="ECO:0000256" key="4">
    <source>
        <dbReference type="ARBA" id="ARBA00023002"/>
    </source>
</evidence>
<evidence type="ECO:0000259" key="6">
    <source>
        <dbReference type="Pfam" id="PF07992"/>
    </source>
</evidence>
<dbReference type="EC" id="1.18.1.2" evidence="5"/>
<dbReference type="InterPro" id="IPR050097">
    <property type="entry name" value="Ferredoxin-NADP_redctase_2"/>
</dbReference>
<feature type="binding site" evidence="5">
    <location>
        <position position="43"/>
    </location>
    <ligand>
        <name>FAD</name>
        <dbReference type="ChEBI" id="CHEBI:57692"/>
    </ligand>
</feature>
<evidence type="ECO:0000313" key="8">
    <source>
        <dbReference type="Proteomes" id="UP000278006"/>
    </source>
</evidence>
<dbReference type="GO" id="GO:0050660">
    <property type="term" value="F:flavin adenine dinucleotide binding"/>
    <property type="evidence" value="ECO:0007669"/>
    <property type="project" value="UniProtKB-UniRule"/>
</dbReference>
<gene>
    <name evidence="7" type="ORF">D8I35_16225</name>
</gene>
<comment type="catalytic activity">
    <reaction evidence="5">
        <text>2 reduced [2Fe-2S]-[ferredoxin] + NADP(+) + H(+) = 2 oxidized [2Fe-2S]-[ferredoxin] + NADPH</text>
        <dbReference type="Rhea" id="RHEA:20125"/>
        <dbReference type="Rhea" id="RHEA-COMP:10000"/>
        <dbReference type="Rhea" id="RHEA-COMP:10001"/>
        <dbReference type="ChEBI" id="CHEBI:15378"/>
        <dbReference type="ChEBI" id="CHEBI:33737"/>
        <dbReference type="ChEBI" id="CHEBI:33738"/>
        <dbReference type="ChEBI" id="CHEBI:57783"/>
        <dbReference type="ChEBI" id="CHEBI:58349"/>
        <dbReference type="EC" id="1.18.1.2"/>
    </reaction>
</comment>
<dbReference type="PRINTS" id="PR00469">
    <property type="entry name" value="PNDRDTASEII"/>
</dbReference>
<sequence>MHSEAAPISVPLETEVVVIGAGPAGLFQLFQLGLQGLACHAIEALPHPGGQCAELYPHKPIYDIPALPACSGAELAERLHAQLAPFAIDWHWGQQVTGLRDQPDGRLLVETAQGLRITAQAVVLALGAGAFVPRKPRLEGLEALLASGHQVFLQSHDRLAPVAGARVLIHGGDETAVAKALTLAALPAEQAPQSIGLLHRRDVFKADARSLQTLQALRAQGRIRVHIGQPEALLTSADATPDGRTRLQALQILDAEGNTQELPIDVLLVYQGISPKLGEALDWGLAQQNKYFIVDPATQRSSRTGVYAIGDIAHYPGKRKLIASAFHEAIMAGFALAEQLRGQPVLLQYTTTSTQLLERLGKPAAARD</sequence>
<dbReference type="HAMAP" id="MF_01685">
    <property type="entry name" value="FENR2"/>
    <property type="match status" value="1"/>
</dbReference>
<dbReference type="GO" id="GO:0004324">
    <property type="term" value="F:ferredoxin-NADP+ reductase activity"/>
    <property type="evidence" value="ECO:0007669"/>
    <property type="project" value="UniProtKB-UniRule"/>
</dbReference>
<dbReference type="Pfam" id="PF07992">
    <property type="entry name" value="Pyr_redox_2"/>
    <property type="match status" value="1"/>
</dbReference>
<feature type="domain" description="FAD/NAD(P)-binding" evidence="6">
    <location>
        <begin position="15"/>
        <end position="325"/>
    </location>
</feature>
<evidence type="ECO:0000256" key="3">
    <source>
        <dbReference type="ARBA" id="ARBA00022857"/>
    </source>
</evidence>
<comment type="caution">
    <text evidence="7">The sequence shown here is derived from an EMBL/GenBank/DDBJ whole genome shotgun (WGS) entry which is preliminary data.</text>
</comment>
<accession>A0A3M6QLY9</accession>
<protein>
    <recommendedName>
        <fullName evidence="5">Ferredoxin--NADP reductase</fullName>
        <shortName evidence="5">FNR</shortName>
        <shortName evidence="5">Fd-NADP(+) reductase</shortName>
        <ecNumber evidence="5">1.18.1.2</ecNumber>
    </recommendedName>
</protein>
<feature type="binding site" evidence="5">
    <location>
        <position position="96"/>
    </location>
    <ligand>
        <name>FAD</name>
        <dbReference type="ChEBI" id="CHEBI:57692"/>
    </ligand>
</feature>
<dbReference type="InterPro" id="IPR022890">
    <property type="entry name" value="Fd--NADP_Rdtase_type_2"/>
</dbReference>
<keyword evidence="1 5" id="KW-0285">Flavoprotein</keyword>
<dbReference type="SUPFAM" id="SSF51905">
    <property type="entry name" value="FAD/NAD(P)-binding domain"/>
    <property type="match status" value="1"/>
</dbReference>
<comment type="subunit">
    <text evidence="5">Homodimer.</text>
</comment>
<feature type="binding site" evidence="5">
    <location>
        <position position="311"/>
    </location>
    <ligand>
        <name>FAD</name>
        <dbReference type="ChEBI" id="CHEBI:57692"/>
    </ligand>
</feature>
<reference evidence="7 8" key="1">
    <citation type="submission" date="2018-10" db="EMBL/GenBank/DDBJ databases">
        <title>Draft genome of Cortibacter populi DSM10536.</title>
        <authorList>
            <person name="Bernier A.-M."/>
            <person name="Bernard K."/>
        </authorList>
    </citation>
    <scope>NUCLEOTIDE SEQUENCE [LARGE SCALE GENOMIC DNA]</scope>
    <source>
        <strain evidence="7 8">DSM 105136</strain>
    </source>
</reference>
<comment type="similarity">
    <text evidence="5">Belongs to the ferredoxin--NADP reductase type 2 family.</text>
</comment>
<keyword evidence="3 5" id="KW-0521">NADP</keyword>
<feature type="binding site" evidence="5">
    <location>
        <position position="351"/>
    </location>
    <ligand>
        <name>FAD</name>
        <dbReference type="ChEBI" id="CHEBI:57692"/>
    </ligand>
</feature>
<dbReference type="Gene3D" id="3.50.50.60">
    <property type="entry name" value="FAD/NAD(P)-binding domain"/>
    <property type="match status" value="2"/>
</dbReference>
<dbReference type="InterPro" id="IPR023753">
    <property type="entry name" value="FAD/NAD-binding_dom"/>
</dbReference>
<name>A0A3M6QLY9_9BURK</name>